<dbReference type="SUPFAM" id="SSF54637">
    <property type="entry name" value="Thioesterase/thiol ester dehydrase-isomerase"/>
    <property type="match status" value="1"/>
</dbReference>
<dbReference type="KEGG" id="scy:SCATT_p11200"/>
<proteinExistence type="predicted"/>
<keyword evidence="2" id="KW-1185">Reference proteome</keyword>
<name>F8JMK4_STREN</name>
<gene>
    <name evidence="1" type="ordered locus">SCATT_p11200</name>
</gene>
<evidence type="ECO:0000313" key="1">
    <source>
        <dbReference type="EMBL" id="AEW99313.1"/>
    </source>
</evidence>
<dbReference type="RefSeq" id="WP_014151077.1">
    <property type="nucleotide sequence ID" value="NC_016113.1"/>
</dbReference>
<keyword evidence="1" id="KW-0614">Plasmid</keyword>
<protein>
    <submittedName>
        <fullName evidence="1">Uncharacterized protein</fullName>
    </submittedName>
</protein>
<evidence type="ECO:0000313" key="2">
    <source>
        <dbReference type="Proteomes" id="UP000007842"/>
    </source>
</evidence>
<dbReference type="PATRIC" id="fig|1003195.11.peg.601"/>
<reference evidence="2" key="1">
    <citation type="submission" date="2011-12" db="EMBL/GenBank/DDBJ databases">
        <title>Complete genome sequence of Streptomyces cattleya strain DSM 46488.</title>
        <authorList>
            <person name="Ou H.-Y."/>
            <person name="Li P."/>
            <person name="Zhao C."/>
            <person name="O'Hagan D."/>
            <person name="Deng Z."/>
        </authorList>
    </citation>
    <scope>NUCLEOTIDE SEQUENCE [LARGE SCALE GENOMIC DNA]</scope>
    <source>
        <strain evidence="2">ATCC 35852 / DSM 46488 / JCM 4925 / NBRC 14057 / NRRL 8057</strain>
        <plasmid evidence="2">Plasmid pSCATT</plasmid>
    </source>
</reference>
<dbReference type="Gene3D" id="3.10.129.10">
    <property type="entry name" value="Hotdog Thioesterase"/>
    <property type="match status" value="1"/>
</dbReference>
<dbReference type="AlphaFoldDB" id="F8JMK4"/>
<dbReference type="InterPro" id="IPR029069">
    <property type="entry name" value="HotDog_dom_sf"/>
</dbReference>
<accession>G8XEP0</accession>
<geneLocation type="plasmid" evidence="1 2">
    <name>pSCATT</name>
</geneLocation>
<dbReference type="KEGG" id="sct:SCAT_p0622"/>
<accession>F8JMK4</accession>
<dbReference type="HOGENOM" id="CLU_078243_0_0_11"/>
<sequence length="232" mass="23579">MPDPVSYRIVVPGRFNGPPDAANGGYACGLLAARCGVARPAVTLHAPVPLDRPVELRPAGPRWHAWADGEVVATVAPSGLTPQGPPFVPPEVAARAQDGFPGRSGHPFPGCFACGPDHPDGLRLSPGPVPGRAGTVACLWTPGGSGEADVPVVWSVLDCPGGWSCDLVDRPRVLARMTAVVTTPPEPGRGCVVVGRLDALHAPLATVSTALYGTDGTLLAAATAGWLPPGAP</sequence>
<organism evidence="1 2">
    <name type="scientific">Streptantibioticus cattleyicolor (strain ATCC 35852 / DSM 46488 / JCM 4925 / NBRC 14057 / NRRL 8057)</name>
    <name type="common">Streptomyces cattleya</name>
    <dbReference type="NCBI Taxonomy" id="1003195"/>
    <lineage>
        <taxon>Bacteria</taxon>
        <taxon>Bacillati</taxon>
        <taxon>Actinomycetota</taxon>
        <taxon>Actinomycetes</taxon>
        <taxon>Kitasatosporales</taxon>
        <taxon>Streptomycetaceae</taxon>
        <taxon>Streptantibioticus</taxon>
    </lineage>
</organism>
<dbReference type="EMBL" id="CP003229">
    <property type="protein sequence ID" value="AEW99313.1"/>
    <property type="molecule type" value="Genomic_DNA"/>
</dbReference>
<dbReference type="Proteomes" id="UP000007842">
    <property type="component" value="Plasmid pSCATT"/>
</dbReference>
<dbReference type="OrthoDB" id="5495835at2"/>